<dbReference type="Proteomes" id="UP000236291">
    <property type="component" value="Unassembled WGS sequence"/>
</dbReference>
<dbReference type="STRING" id="57577.A0A2K3JXY7"/>
<feature type="non-terminal residue" evidence="5">
    <location>
        <position position="42"/>
    </location>
</feature>
<evidence type="ECO:0000256" key="2">
    <source>
        <dbReference type="ARBA" id="ARBA00022692"/>
    </source>
</evidence>
<comment type="subcellular location">
    <subcellularLocation>
        <location evidence="1">Cell membrane</location>
        <topology evidence="1">Multi-pass membrane protein</topology>
    </subcellularLocation>
</comment>
<name>A0A2K3JXY7_TRIPR</name>
<evidence type="ECO:0000313" key="6">
    <source>
        <dbReference type="Proteomes" id="UP000236291"/>
    </source>
</evidence>
<dbReference type="GO" id="GO:0005769">
    <property type="term" value="C:early endosome"/>
    <property type="evidence" value="ECO:0007669"/>
    <property type="project" value="UniProtKB-SubCell"/>
</dbReference>
<dbReference type="GO" id="GO:0015095">
    <property type="term" value="F:magnesium ion transmembrane transporter activity"/>
    <property type="evidence" value="ECO:0007669"/>
    <property type="project" value="InterPro"/>
</dbReference>
<dbReference type="Pfam" id="PF05653">
    <property type="entry name" value="Mg_trans_NIPA"/>
    <property type="match status" value="1"/>
</dbReference>
<dbReference type="GO" id="GO:0016020">
    <property type="term" value="C:membrane"/>
    <property type="evidence" value="ECO:0007669"/>
    <property type="project" value="UniProtKB-SubCell"/>
</dbReference>
<evidence type="ECO:0000256" key="1">
    <source>
        <dbReference type="ARBA" id="ARBA00004651"/>
    </source>
</evidence>
<dbReference type="AlphaFoldDB" id="A0A2K3JXY7"/>
<protein>
    <submittedName>
        <fullName evidence="5">Magnesium transporter NIPA2-like protein</fullName>
    </submittedName>
</protein>
<proteinExistence type="predicted"/>
<comment type="caution">
    <text evidence="5">The sequence shown here is derived from an EMBL/GenBank/DDBJ whole genome shotgun (WGS) entry which is preliminary data.</text>
</comment>
<keyword evidence="2" id="KW-0812">Transmembrane</keyword>
<evidence type="ECO:0000313" key="5">
    <source>
        <dbReference type="EMBL" id="PNX58919.1"/>
    </source>
</evidence>
<organism evidence="5 6">
    <name type="scientific">Trifolium pratense</name>
    <name type="common">Red clover</name>
    <dbReference type="NCBI Taxonomy" id="57577"/>
    <lineage>
        <taxon>Eukaryota</taxon>
        <taxon>Viridiplantae</taxon>
        <taxon>Streptophyta</taxon>
        <taxon>Embryophyta</taxon>
        <taxon>Tracheophyta</taxon>
        <taxon>Spermatophyta</taxon>
        <taxon>Magnoliopsida</taxon>
        <taxon>eudicotyledons</taxon>
        <taxon>Gunneridae</taxon>
        <taxon>Pentapetalae</taxon>
        <taxon>rosids</taxon>
        <taxon>fabids</taxon>
        <taxon>Fabales</taxon>
        <taxon>Fabaceae</taxon>
        <taxon>Papilionoideae</taxon>
        <taxon>50 kb inversion clade</taxon>
        <taxon>NPAAA clade</taxon>
        <taxon>Hologalegina</taxon>
        <taxon>IRL clade</taxon>
        <taxon>Trifolieae</taxon>
        <taxon>Trifolium</taxon>
    </lineage>
</organism>
<gene>
    <name evidence="5" type="ORF">L195_g059427</name>
</gene>
<keyword evidence="4" id="KW-0472">Membrane</keyword>
<keyword evidence="3" id="KW-1133">Transmembrane helix</keyword>
<reference evidence="5 6" key="2">
    <citation type="journal article" date="2017" name="Front. Plant Sci.">
        <title>Gene Classification and Mining of Molecular Markers Useful in Red Clover (Trifolium pratense) Breeding.</title>
        <authorList>
            <person name="Istvanek J."/>
            <person name="Dluhosova J."/>
            <person name="Dluhos P."/>
            <person name="Patkova L."/>
            <person name="Nedelnik J."/>
            <person name="Repkova J."/>
        </authorList>
    </citation>
    <scope>NUCLEOTIDE SEQUENCE [LARGE SCALE GENOMIC DNA]</scope>
    <source>
        <strain evidence="6">cv. Tatra</strain>
        <tissue evidence="5">Young leaves</tissue>
    </source>
</reference>
<accession>A0A2K3JXY7</accession>
<reference evidence="5 6" key="1">
    <citation type="journal article" date="2014" name="Am. J. Bot.">
        <title>Genome assembly and annotation for red clover (Trifolium pratense; Fabaceae).</title>
        <authorList>
            <person name="Istvanek J."/>
            <person name="Jaros M."/>
            <person name="Krenek A."/>
            <person name="Repkova J."/>
        </authorList>
    </citation>
    <scope>NUCLEOTIDE SEQUENCE [LARGE SCALE GENOMIC DNA]</scope>
    <source>
        <strain evidence="6">cv. Tatra</strain>
        <tissue evidence="5">Young leaves</tissue>
    </source>
</reference>
<dbReference type="InterPro" id="IPR008521">
    <property type="entry name" value="Mg_trans_NIPA"/>
</dbReference>
<evidence type="ECO:0000256" key="3">
    <source>
        <dbReference type="ARBA" id="ARBA00022989"/>
    </source>
</evidence>
<dbReference type="EMBL" id="ASHM01129678">
    <property type="protein sequence ID" value="PNX58919.1"/>
    <property type="molecule type" value="Genomic_DNA"/>
</dbReference>
<sequence length="42" mass="4556">MFKDYSGQSIGSVVSELCGFVTILSGTILLHSTREPDPQDNI</sequence>
<evidence type="ECO:0000256" key="4">
    <source>
        <dbReference type="ARBA" id="ARBA00023136"/>
    </source>
</evidence>